<name>A0A9P8KB65_AURME</name>
<proteinExistence type="predicted"/>
<feature type="non-terminal residue" evidence="2">
    <location>
        <position position="1"/>
    </location>
</feature>
<gene>
    <name evidence="2" type="ORF">KCV03_g1725</name>
</gene>
<evidence type="ECO:0000256" key="1">
    <source>
        <dbReference type="SAM" id="MobiDB-lite"/>
    </source>
</evidence>
<feature type="compositionally biased region" description="Polar residues" evidence="1">
    <location>
        <begin position="238"/>
        <end position="248"/>
    </location>
</feature>
<dbReference type="OrthoDB" id="376826at2759"/>
<sequence>MPHAESDMSSPVTNGDKPHSQFFSHLKSYPVVNDGVETFMNNPYGAKSLDIADAAYTKLGKPVMPYLRTPYSYAAPYVAKADSLADKGLGQVDTRFPIVREDTVTIKDTMVNYAFLPFRVAGEGRTYLMNTWEDQYNKTAARNNRGNGLSTSLLAIISTQLKIAADSVNLVADWLGPKSEEAKQRGDSLFSSLYNRAASYGEQAKKKANDANDKAETYAEKAQENLPEPHDDYPWTDGVQNDNETSTG</sequence>
<feature type="region of interest" description="Disordered" evidence="1">
    <location>
        <begin position="201"/>
        <end position="248"/>
    </location>
</feature>
<protein>
    <submittedName>
        <fullName evidence="2">Uncharacterized protein</fullName>
    </submittedName>
</protein>
<evidence type="ECO:0000313" key="3">
    <source>
        <dbReference type="Proteomes" id="UP000767238"/>
    </source>
</evidence>
<evidence type="ECO:0000313" key="2">
    <source>
        <dbReference type="EMBL" id="KAH0229830.1"/>
    </source>
</evidence>
<dbReference type="AlphaFoldDB" id="A0A9P8KB65"/>
<comment type="caution">
    <text evidence="2">The sequence shown here is derived from an EMBL/GenBank/DDBJ whole genome shotgun (WGS) entry which is preliminary data.</text>
</comment>
<dbReference type="Proteomes" id="UP000767238">
    <property type="component" value="Unassembled WGS sequence"/>
</dbReference>
<organism evidence="2 3">
    <name type="scientific">Aureobasidium melanogenum</name>
    <name type="common">Aureobasidium pullulans var. melanogenum</name>
    <dbReference type="NCBI Taxonomy" id="46634"/>
    <lineage>
        <taxon>Eukaryota</taxon>
        <taxon>Fungi</taxon>
        <taxon>Dikarya</taxon>
        <taxon>Ascomycota</taxon>
        <taxon>Pezizomycotina</taxon>
        <taxon>Dothideomycetes</taxon>
        <taxon>Dothideomycetidae</taxon>
        <taxon>Dothideales</taxon>
        <taxon>Saccotheciaceae</taxon>
        <taxon>Aureobasidium</taxon>
    </lineage>
</organism>
<feature type="compositionally biased region" description="Basic and acidic residues" evidence="1">
    <location>
        <begin position="203"/>
        <end position="233"/>
    </location>
</feature>
<reference evidence="2" key="2">
    <citation type="submission" date="2021-08" db="EMBL/GenBank/DDBJ databases">
        <authorList>
            <person name="Gostincar C."/>
            <person name="Sun X."/>
            <person name="Song Z."/>
            <person name="Gunde-Cimerman N."/>
        </authorList>
    </citation>
    <scope>NUCLEOTIDE SEQUENCE</scope>
    <source>
        <strain evidence="2">EXF-8016</strain>
    </source>
</reference>
<reference evidence="2" key="1">
    <citation type="journal article" date="2021" name="J Fungi (Basel)">
        <title>Virulence traits and population genomics of the black yeast Aureobasidium melanogenum.</title>
        <authorList>
            <person name="Cernosa A."/>
            <person name="Sun X."/>
            <person name="Gostincar C."/>
            <person name="Fang C."/>
            <person name="Gunde-Cimerman N."/>
            <person name="Song Z."/>
        </authorList>
    </citation>
    <scope>NUCLEOTIDE SEQUENCE</scope>
    <source>
        <strain evidence="2">EXF-8016</strain>
    </source>
</reference>
<accession>A0A9P8KB65</accession>
<dbReference type="EMBL" id="JAHFYH010000007">
    <property type="protein sequence ID" value="KAH0229830.1"/>
    <property type="molecule type" value="Genomic_DNA"/>
</dbReference>